<dbReference type="PANTHER" id="PTHR37422">
    <property type="entry name" value="TEICHURONIC ACID BIOSYNTHESIS PROTEIN TUAE"/>
    <property type="match status" value="1"/>
</dbReference>
<reference evidence="7 8" key="1">
    <citation type="submission" date="2017-10" db="EMBL/GenBank/DDBJ databases">
        <title>Novel microbial diversity and functional potential in the marine mammal oral microbiome.</title>
        <authorList>
            <person name="Dudek N.K."/>
            <person name="Sun C.L."/>
            <person name="Burstein D."/>
            <person name="Kantor R.S."/>
            <person name="Aliaga Goltsman D.S."/>
            <person name="Bik E.M."/>
            <person name="Thomas B.C."/>
            <person name="Banfield J.F."/>
            <person name="Relman D.A."/>
        </authorList>
    </citation>
    <scope>NUCLEOTIDE SEQUENCE [LARGE SCALE GENOMIC DNA]</scope>
    <source>
        <strain evidence="7">DOLJORAL78_47_16</strain>
    </source>
</reference>
<dbReference type="PANTHER" id="PTHR37422:SF13">
    <property type="entry name" value="LIPOPOLYSACCHARIDE BIOSYNTHESIS PROTEIN PA4999-RELATED"/>
    <property type="match status" value="1"/>
</dbReference>
<proteinExistence type="predicted"/>
<feature type="transmembrane region" description="Helical" evidence="5">
    <location>
        <begin position="165"/>
        <end position="182"/>
    </location>
</feature>
<feature type="transmembrane region" description="Helical" evidence="5">
    <location>
        <begin position="299"/>
        <end position="319"/>
    </location>
</feature>
<evidence type="ECO:0000259" key="6">
    <source>
        <dbReference type="Pfam" id="PF04932"/>
    </source>
</evidence>
<feature type="transmembrane region" description="Helical" evidence="5">
    <location>
        <begin position="427"/>
        <end position="446"/>
    </location>
</feature>
<evidence type="ECO:0000256" key="3">
    <source>
        <dbReference type="ARBA" id="ARBA00022989"/>
    </source>
</evidence>
<gene>
    <name evidence="7" type="ORF">CSA56_04745</name>
</gene>
<evidence type="ECO:0000256" key="5">
    <source>
        <dbReference type="SAM" id="Phobius"/>
    </source>
</evidence>
<dbReference type="AlphaFoldDB" id="A0A2G6KJS9"/>
<dbReference type="InterPro" id="IPR007016">
    <property type="entry name" value="O-antigen_ligase-rel_domated"/>
</dbReference>
<sequence length="478" mass="53145">MSNKYDIIIEIGIIGLLVYMTLAFGGVLDGSIALMEIVTALLLLVWLTKLVSQRHSASHAFTVQHGKCQVRIATSPLLLILVVFTGLILFQLLPLPAFFVRIVSPETYHVYAEAATNTALPLPAFLPISVCSYATAMELRKLLAYLMIFVLTVNTIRSPRQITRLIYVIIALGLFESLYGILEYFSGHQHIFFHKKTSSLAVSGTFVNKNHFAGYLEMVIPLAFSLLFTRLTEHSQTSSKKLVRFLDEKYMKILLTCFLLAIMIAALILSSSRGGMLSFASGMGCLMGLAYNRRLLRKGVIVVLILVVFAGGLSVFMGYDLIMTRLHTLVQLDTELSFQLRWNIWHDTLSIVRDFPIFGTGLGAFSHIFPRYQTFPSHLAVLYAESDYLQTLAETGAVGMILILCGGIVFFSRTLKAWKQRYSRWSIVIAASGMSAVFAILIHACIDFNLHIPANALLFSVIAAVTSTAAHSQRRSPR</sequence>
<organism evidence="7 8">
    <name type="scientific">candidate division KSB3 bacterium</name>
    <dbReference type="NCBI Taxonomy" id="2044937"/>
    <lineage>
        <taxon>Bacteria</taxon>
        <taxon>candidate division KSB3</taxon>
    </lineage>
</organism>
<feature type="transmembrane region" description="Helical" evidence="5">
    <location>
        <begin position="7"/>
        <end position="26"/>
    </location>
</feature>
<comment type="subcellular location">
    <subcellularLocation>
        <location evidence="1">Membrane</location>
        <topology evidence="1">Multi-pass membrane protein</topology>
    </subcellularLocation>
</comment>
<feature type="transmembrane region" description="Helical" evidence="5">
    <location>
        <begin position="396"/>
        <end position="415"/>
    </location>
</feature>
<feature type="transmembrane region" description="Helical" evidence="5">
    <location>
        <begin position="32"/>
        <end position="51"/>
    </location>
</feature>
<keyword evidence="2 5" id="KW-0812">Transmembrane</keyword>
<evidence type="ECO:0000256" key="4">
    <source>
        <dbReference type="ARBA" id="ARBA00023136"/>
    </source>
</evidence>
<evidence type="ECO:0000256" key="1">
    <source>
        <dbReference type="ARBA" id="ARBA00004141"/>
    </source>
</evidence>
<feature type="transmembrane region" description="Helical" evidence="5">
    <location>
        <begin position="452"/>
        <end position="470"/>
    </location>
</feature>
<accession>A0A2G6KJS9</accession>
<feature type="transmembrane region" description="Helical" evidence="5">
    <location>
        <begin position="72"/>
        <end position="93"/>
    </location>
</feature>
<dbReference type="InterPro" id="IPR051533">
    <property type="entry name" value="WaaL-like"/>
</dbReference>
<dbReference type="Proteomes" id="UP000230821">
    <property type="component" value="Unassembled WGS sequence"/>
</dbReference>
<evidence type="ECO:0000313" key="8">
    <source>
        <dbReference type="Proteomes" id="UP000230821"/>
    </source>
</evidence>
<protein>
    <recommendedName>
        <fullName evidence="6">O-antigen ligase-related domain-containing protein</fullName>
    </recommendedName>
</protein>
<dbReference type="Pfam" id="PF04932">
    <property type="entry name" value="Wzy_C"/>
    <property type="match status" value="1"/>
</dbReference>
<keyword evidence="4 5" id="KW-0472">Membrane</keyword>
<feature type="transmembrane region" description="Helical" evidence="5">
    <location>
        <begin position="250"/>
        <end position="269"/>
    </location>
</feature>
<name>A0A2G6KJS9_9BACT</name>
<evidence type="ECO:0000256" key="2">
    <source>
        <dbReference type="ARBA" id="ARBA00022692"/>
    </source>
</evidence>
<feature type="transmembrane region" description="Helical" evidence="5">
    <location>
        <begin position="275"/>
        <end position="292"/>
    </location>
</feature>
<feature type="transmembrane region" description="Helical" evidence="5">
    <location>
        <begin position="212"/>
        <end position="229"/>
    </location>
</feature>
<comment type="caution">
    <text evidence="7">The sequence shown here is derived from an EMBL/GenBank/DDBJ whole genome shotgun (WGS) entry which is preliminary data.</text>
</comment>
<evidence type="ECO:0000313" key="7">
    <source>
        <dbReference type="EMBL" id="PIE35292.1"/>
    </source>
</evidence>
<keyword evidence="3 5" id="KW-1133">Transmembrane helix</keyword>
<feature type="domain" description="O-antigen ligase-related" evidence="6">
    <location>
        <begin position="258"/>
        <end position="404"/>
    </location>
</feature>
<dbReference type="GO" id="GO:0016020">
    <property type="term" value="C:membrane"/>
    <property type="evidence" value="ECO:0007669"/>
    <property type="project" value="UniProtKB-SubCell"/>
</dbReference>
<dbReference type="EMBL" id="PDSK01000048">
    <property type="protein sequence ID" value="PIE35292.1"/>
    <property type="molecule type" value="Genomic_DNA"/>
</dbReference>